<protein>
    <recommendedName>
        <fullName evidence="3">Recombination activating protein 1</fullName>
    </recommendedName>
</protein>
<organism evidence="1 2">
    <name type="scientific">Dryococelus australis</name>
    <dbReference type="NCBI Taxonomy" id="614101"/>
    <lineage>
        <taxon>Eukaryota</taxon>
        <taxon>Metazoa</taxon>
        <taxon>Ecdysozoa</taxon>
        <taxon>Arthropoda</taxon>
        <taxon>Hexapoda</taxon>
        <taxon>Insecta</taxon>
        <taxon>Pterygota</taxon>
        <taxon>Neoptera</taxon>
        <taxon>Polyneoptera</taxon>
        <taxon>Phasmatodea</taxon>
        <taxon>Verophasmatodea</taxon>
        <taxon>Anareolatae</taxon>
        <taxon>Phasmatidae</taxon>
        <taxon>Eurycanthinae</taxon>
        <taxon>Dryococelus</taxon>
    </lineage>
</organism>
<comment type="caution">
    <text evidence="1">The sequence shown here is derived from an EMBL/GenBank/DDBJ whole genome shotgun (WGS) entry which is preliminary data.</text>
</comment>
<accession>A0ABQ9HH73</accession>
<evidence type="ECO:0000313" key="2">
    <source>
        <dbReference type="Proteomes" id="UP001159363"/>
    </source>
</evidence>
<keyword evidence="2" id="KW-1185">Reference proteome</keyword>
<dbReference type="EMBL" id="JARBHB010000005">
    <property type="protein sequence ID" value="KAJ8883680.1"/>
    <property type="molecule type" value="Genomic_DNA"/>
</dbReference>
<proteinExistence type="predicted"/>
<evidence type="ECO:0008006" key="3">
    <source>
        <dbReference type="Google" id="ProtNLM"/>
    </source>
</evidence>
<reference evidence="1 2" key="1">
    <citation type="submission" date="2023-02" db="EMBL/GenBank/DDBJ databases">
        <title>LHISI_Scaffold_Assembly.</title>
        <authorList>
            <person name="Stuart O.P."/>
            <person name="Cleave R."/>
            <person name="Magrath M.J.L."/>
            <person name="Mikheyev A.S."/>
        </authorList>
    </citation>
    <scope>NUCLEOTIDE SEQUENCE [LARGE SCALE GENOMIC DNA]</scope>
    <source>
        <strain evidence="1">Daus_M_001</strain>
        <tissue evidence="1">Leg muscle</tissue>
    </source>
</reference>
<sequence length="122" mass="14221">MFLLHIKHGDLKDLLGGPSTEETKSTRLVACDRSRAFSFTKVTYLGIAANMSSSDEDVVSGYVYLHSRNKKRKRFWVHPDFEKQHEKRWFKIACEFEDPIKFKQIYKMSRESFCVLEGLVGP</sequence>
<gene>
    <name evidence="1" type="ORF">PR048_015534</name>
</gene>
<evidence type="ECO:0000313" key="1">
    <source>
        <dbReference type="EMBL" id="KAJ8883680.1"/>
    </source>
</evidence>
<name>A0ABQ9HH73_9NEOP</name>
<dbReference type="Proteomes" id="UP001159363">
    <property type="component" value="Chromosome 4"/>
</dbReference>